<keyword evidence="11" id="KW-1185">Reference proteome</keyword>
<evidence type="ECO:0000256" key="4">
    <source>
        <dbReference type="ARBA" id="ARBA00023004"/>
    </source>
</evidence>
<dbReference type="Pfam" id="PF04055">
    <property type="entry name" value="Radical_SAM"/>
    <property type="match status" value="1"/>
</dbReference>
<evidence type="ECO:0000313" key="10">
    <source>
        <dbReference type="EMBL" id="ABI68468.1"/>
    </source>
</evidence>
<keyword evidence="2 6" id="KW-0949">S-adenosyl-L-methionine</keyword>
<dbReference type="InterPro" id="IPR007197">
    <property type="entry name" value="rSAM"/>
</dbReference>
<dbReference type="EC" id="1.21.98.1" evidence="6"/>
<dbReference type="GO" id="GO:0009234">
    <property type="term" value="P:menaquinone biosynthetic process"/>
    <property type="evidence" value="ECO:0007669"/>
    <property type="project" value="UniProtKB-UniRule"/>
</dbReference>
<dbReference type="KEGG" id="swo:Swol_1159"/>
<dbReference type="NCBIfam" id="TIGR03699">
    <property type="entry name" value="menaquin_MqnC"/>
    <property type="match status" value="1"/>
</dbReference>
<name>Q0AXT6_SYNWW</name>
<dbReference type="InterPro" id="IPR034405">
    <property type="entry name" value="F420"/>
</dbReference>
<dbReference type="PROSITE" id="PS51918">
    <property type="entry name" value="RADICAL_SAM"/>
    <property type="match status" value="1"/>
</dbReference>
<dbReference type="eggNOG" id="COG1060">
    <property type="taxonomic scope" value="Bacteria"/>
</dbReference>
<evidence type="ECO:0000256" key="6">
    <source>
        <dbReference type="HAMAP-Rule" id="MF_00992"/>
    </source>
</evidence>
<keyword evidence="4 6" id="KW-0408">Iron</keyword>
<dbReference type="SUPFAM" id="SSF102114">
    <property type="entry name" value="Radical SAM enzymes"/>
    <property type="match status" value="1"/>
</dbReference>
<dbReference type="AlphaFoldDB" id="Q0AXT6"/>
<feature type="binding site" evidence="6 7">
    <location>
        <position position="70"/>
    </location>
    <ligand>
        <name>[4Fe-4S] cluster</name>
        <dbReference type="ChEBI" id="CHEBI:49883"/>
        <note>4Fe-4S-S-AdoMet</note>
    </ligand>
</feature>
<feature type="binding site" evidence="8">
    <location>
        <position position="72"/>
    </location>
    <ligand>
        <name>S-adenosyl-L-methionine</name>
        <dbReference type="ChEBI" id="CHEBI:59789"/>
    </ligand>
</feature>
<keyword evidence="1 6" id="KW-0004">4Fe-4S</keyword>
<protein>
    <recommendedName>
        <fullName evidence="6">Cyclic dehypoxanthine futalosine synthase</fullName>
        <shortName evidence="6">Cyclic DHFL synthase</shortName>
        <ecNumber evidence="6">1.21.98.1</ecNumber>
    </recommendedName>
    <alternativeName>
        <fullName evidence="6">Dehypoxanthine futalosine cyclase</fullName>
        <shortName evidence="6">DHFL cyclase</shortName>
    </alternativeName>
    <alternativeName>
        <fullName evidence="6">Menaquinone biosynthetic enzyme MqnC</fullName>
    </alternativeName>
</protein>
<feature type="binding site" evidence="6 7">
    <location>
        <position position="66"/>
    </location>
    <ligand>
        <name>[4Fe-4S] cluster</name>
        <dbReference type="ChEBI" id="CHEBI:49883"/>
        <note>4Fe-4S-S-AdoMet</note>
    </ligand>
</feature>
<evidence type="ECO:0000256" key="1">
    <source>
        <dbReference type="ARBA" id="ARBA00022485"/>
    </source>
</evidence>
<gene>
    <name evidence="6" type="primary">mqnC</name>
    <name evidence="10" type="ordered locus">Swol_1159</name>
</gene>
<organism evidence="10 11">
    <name type="scientific">Syntrophomonas wolfei subsp. wolfei (strain DSM 2245B / Goettingen)</name>
    <dbReference type="NCBI Taxonomy" id="335541"/>
    <lineage>
        <taxon>Bacteria</taxon>
        <taxon>Bacillati</taxon>
        <taxon>Bacillota</taxon>
        <taxon>Clostridia</taxon>
        <taxon>Eubacteriales</taxon>
        <taxon>Syntrophomonadaceae</taxon>
        <taxon>Syntrophomonas</taxon>
    </lineage>
</organism>
<feature type="binding site" evidence="8">
    <location>
        <position position="177"/>
    </location>
    <ligand>
        <name>S-adenosyl-L-methionine</name>
        <dbReference type="ChEBI" id="CHEBI:59789"/>
    </ligand>
</feature>
<dbReference type="SFLD" id="SFLDF00343">
    <property type="entry name" value="aminofutalosine_synthase_(mqnE"/>
    <property type="match status" value="1"/>
</dbReference>
<keyword evidence="6" id="KW-0560">Oxidoreductase</keyword>
<evidence type="ECO:0000256" key="5">
    <source>
        <dbReference type="ARBA" id="ARBA00023014"/>
    </source>
</evidence>
<dbReference type="SFLD" id="SFLDS00029">
    <property type="entry name" value="Radical_SAM"/>
    <property type="match status" value="2"/>
</dbReference>
<dbReference type="PIRSF" id="PIRSF004762">
    <property type="entry name" value="CHP00423"/>
    <property type="match status" value="1"/>
</dbReference>
<dbReference type="SFLD" id="SFLDG01389">
    <property type="entry name" value="menaquinone_synthsis_involved"/>
    <property type="match status" value="2"/>
</dbReference>
<feature type="binding site" evidence="6 7">
    <location>
        <position position="73"/>
    </location>
    <ligand>
        <name>[4Fe-4S] cluster</name>
        <dbReference type="ChEBI" id="CHEBI:49883"/>
        <note>4Fe-4S-S-AdoMet</note>
    </ligand>
</feature>
<comment type="catalytic activity">
    <reaction evidence="6">
        <text>dehypoxanthine futalosine + S-adenosyl-L-methionine = cyclic dehypoxanthinylfutalosinate + 5'-deoxyadenosine + L-methionine + H(+)</text>
        <dbReference type="Rhea" id="RHEA:33083"/>
        <dbReference type="ChEBI" id="CHEBI:15378"/>
        <dbReference type="ChEBI" id="CHEBI:17319"/>
        <dbReference type="ChEBI" id="CHEBI:57844"/>
        <dbReference type="ChEBI" id="CHEBI:58864"/>
        <dbReference type="ChEBI" id="CHEBI:59789"/>
        <dbReference type="ChEBI" id="CHEBI:64270"/>
        <dbReference type="EC" id="1.21.98.1"/>
    </reaction>
</comment>
<evidence type="ECO:0000256" key="2">
    <source>
        <dbReference type="ARBA" id="ARBA00022691"/>
    </source>
</evidence>
<sequence length="356" mass="40652">MPITIRQRLKEIMNGRRMSDEDFLLLYEQGELLEIGQAANRKREEIFGNNQATFVIDRNINYSNICSCKCRFCAFFRNKEDADAYVISPESLFDKIDEAMELGATQLMIQGGLNEDLDIKYFEEMFSSIKARYDICIHSLTAPEIAFIARISGLNIRETLMRLKAAGLDSLPGGGAEVLHDDVRREISPNKISSSQWLEVMKIAHEIGMETTATMMMGSVDQLKHRVAHLRLIRDLQDETGGFRAFIPWTYQPGNNELMGRKMYSAQYLKFLALSRLYLDNFAHIQGSWVTQGDRVGQISLLFGADDLGSIMIEENVVRSAGLEYKMKKEEMIELIRGAGRIPALRDTEYRILEVY</sequence>
<proteinExistence type="inferred from homology"/>
<dbReference type="InterPro" id="IPR058240">
    <property type="entry name" value="rSAM_sf"/>
</dbReference>
<dbReference type="Proteomes" id="UP000001968">
    <property type="component" value="Chromosome"/>
</dbReference>
<dbReference type="GO" id="GO:0051539">
    <property type="term" value="F:4 iron, 4 sulfur cluster binding"/>
    <property type="evidence" value="ECO:0007669"/>
    <property type="project" value="UniProtKB-KW"/>
</dbReference>
<feature type="binding site" evidence="8">
    <location>
        <position position="288"/>
    </location>
    <ligand>
        <name>(3R)-3-methyl-D-ornithine</name>
        <dbReference type="ChEBI" id="CHEBI:64642"/>
    </ligand>
</feature>
<dbReference type="GO" id="GO:0046992">
    <property type="term" value="F:oxidoreductase activity, acting on X-H and Y-H to form an X-Y bond"/>
    <property type="evidence" value="ECO:0007669"/>
    <property type="project" value="UniProtKB-UniRule"/>
</dbReference>
<dbReference type="SFLD" id="SFLDF00342">
    <property type="entry name" value="cyclic_dehypoxanthine_futalosi"/>
    <property type="match status" value="1"/>
</dbReference>
<dbReference type="Gene3D" id="3.20.20.70">
    <property type="entry name" value="Aldolase class I"/>
    <property type="match status" value="1"/>
</dbReference>
<evidence type="ECO:0000256" key="3">
    <source>
        <dbReference type="ARBA" id="ARBA00022723"/>
    </source>
</evidence>
<dbReference type="InterPro" id="IPR013785">
    <property type="entry name" value="Aldolase_TIM"/>
</dbReference>
<evidence type="ECO:0000256" key="7">
    <source>
        <dbReference type="PIRSR" id="PIRSR004762-1"/>
    </source>
</evidence>
<dbReference type="SFLD" id="SFLDG01064">
    <property type="entry name" value="F420__menaquinone_cofactor_bio"/>
    <property type="match status" value="2"/>
</dbReference>
<keyword evidence="5 6" id="KW-0411">Iron-sulfur</keyword>
<comment type="pathway">
    <text evidence="6">Quinol/quinone metabolism; menaquinone biosynthesis.</text>
</comment>
<reference evidence="11" key="1">
    <citation type="journal article" date="2010" name="Environ. Microbiol.">
        <title>The genome of Syntrophomonas wolfei: new insights into syntrophic metabolism and biohydrogen production.</title>
        <authorList>
            <person name="Sieber J.R."/>
            <person name="Sims D.R."/>
            <person name="Han C."/>
            <person name="Kim E."/>
            <person name="Lykidis A."/>
            <person name="Lapidus A.L."/>
            <person name="McDonnald E."/>
            <person name="Rohlin L."/>
            <person name="Culley D.E."/>
            <person name="Gunsalus R."/>
            <person name="McInerney M.J."/>
        </authorList>
    </citation>
    <scope>NUCLEOTIDE SEQUENCE [LARGE SCALE GENOMIC DNA]</scope>
    <source>
        <strain evidence="11">DSM 2245B / Goettingen</strain>
    </source>
</reference>
<dbReference type="Pfam" id="PF19288">
    <property type="entry name" value="CofH_C"/>
    <property type="match status" value="1"/>
</dbReference>
<dbReference type="CDD" id="cd01335">
    <property type="entry name" value="Radical_SAM"/>
    <property type="match status" value="1"/>
</dbReference>
<keyword evidence="6" id="KW-0474">Menaquinone biosynthesis</keyword>
<dbReference type="NCBIfam" id="TIGR00423">
    <property type="entry name" value="CofH family radical SAM protein"/>
    <property type="match status" value="1"/>
</dbReference>
<comment type="cofactor">
    <cofactor evidence="6 7">
        <name>[4Fe-4S] cluster</name>
        <dbReference type="ChEBI" id="CHEBI:49883"/>
    </cofactor>
    <text evidence="6 7">Binds 1 [4Fe-4S] cluster. The cluster is coordinated with 3 cysteines and an exchangeable S-adenosyl-L-methionine.</text>
</comment>
<evidence type="ECO:0000313" key="11">
    <source>
        <dbReference type="Proteomes" id="UP000001968"/>
    </source>
</evidence>
<accession>Q0AXT6</accession>
<dbReference type="InterPro" id="IPR045567">
    <property type="entry name" value="CofH/MnqC-like_C"/>
</dbReference>
<dbReference type="UniPathway" id="UPA00079"/>
<dbReference type="HAMAP" id="MF_00992">
    <property type="entry name" value="MqnC"/>
    <property type="match status" value="1"/>
</dbReference>
<dbReference type="GO" id="GO:0005506">
    <property type="term" value="F:iron ion binding"/>
    <property type="evidence" value="ECO:0007669"/>
    <property type="project" value="UniProtKB-UniRule"/>
</dbReference>
<dbReference type="PANTHER" id="PTHR43076">
    <property type="entry name" value="FO SYNTHASE (COFH)"/>
    <property type="match status" value="1"/>
</dbReference>
<dbReference type="GO" id="GO:0016765">
    <property type="term" value="F:transferase activity, transferring alkyl or aryl (other than methyl) groups"/>
    <property type="evidence" value="ECO:0007669"/>
    <property type="project" value="InterPro"/>
</dbReference>
<feature type="binding site" evidence="8">
    <location>
        <position position="310"/>
    </location>
    <ligand>
        <name>(3R)-3-methyl-D-ornithine</name>
        <dbReference type="ChEBI" id="CHEBI:64642"/>
    </ligand>
</feature>
<dbReference type="GO" id="GO:0044689">
    <property type="term" value="F:7,8-didemethyl-8-hydroxy-5-deazariboflavin synthase activity"/>
    <property type="evidence" value="ECO:0007669"/>
    <property type="project" value="TreeGrafter"/>
</dbReference>
<feature type="domain" description="Radical SAM core" evidence="9">
    <location>
        <begin position="52"/>
        <end position="283"/>
    </location>
</feature>
<dbReference type="PANTHER" id="PTHR43076:SF1">
    <property type="entry name" value="LIPOYL SYNTHASE 2"/>
    <property type="match status" value="1"/>
</dbReference>
<dbReference type="STRING" id="335541.Swol_1159"/>
<dbReference type="EMBL" id="CP000448">
    <property type="protein sequence ID" value="ABI68468.1"/>
    <property type="molecule type" value="Genomic_DNA"/>
</dbReference>
<comment type="similarity">
    <text evidence="6">Belongs to the radical SAM superfamily. MqnC family.</text>
</comment>
<dbReference type="HOGENOM" id="CLU_040406_1_0_9"/>
<evidence type="ECO:0000256" key="8">
    <source>
        <dbReference type="PIRSR" id="PIRSR004762-2"/>
    </source>
</evidence>
<keyword evidence="3 6" id="KW-0479">Metal-binding</keyword>
<comment type="function">
    <text evidence="6">Radical SAM enzyme that catalyzes the cyclization of dehypoxanthine futalosine (DHFL) into cyclic dehypoxanthine futalosine (CDHFL), a step in the biosynthesis of menaquinone (MK, vitamin K2).</text>
</comment>
<dbReference type="InterPro" id="IPR022431">
    <property type="entry name" value="Cyclic_DHFL_synthase_mqnC"/>
</dbReference>
<dbReference type="InterPro" id="IPR020050">
    <property type="entry name" value="FO_synthase_su2"/>
</dbReference>
<evidence type="ECO:0000259" key="9">
    <source>
        <dbReference type="PROSITE" id="PS51918"/>
    </source>
</evidence>